<dbReference type="Proteomes" id="UP000607653">
    <property type="component" value="Unassembled WGS sequence"/>
</dbReference>
<dbReference type="AlphaFoldDB" id="A0A822YMJ1"/>
<keyword evidence="2" id="KW-1185">Reference proteome</keyword>
<proteinExistence type="predicted"/>
<sequence length="75" mass="8347">MPQGAIPGLATCAYINIDLLSSSAMHLTTENAFSTHLIWSPNPSRLGDSKEPSEFSQRHLLFETVENNQEGYNMH</sequence>
<reference evidence="1 2" key="1">
    <citation type="journal article" date="2020" name="Mol. Biol. Evol.">
        <title>Distinct Expression and Methylation Patterns for Genes with Different Fates following a Single Whole-Genome Duplication in Flowering Plants.</title>
        <authorList>
            <person name="Shi T."/>
            <person name="Rahmani R.S."/>
            <person name="Gugger P.F."/>
            <person name="Wang M."/>
            <person name="Li H."/>
            <person name="Zhang Y."/>
            <person name="Li Z."/>
            <person name="Wang Q."/>
            <person name="Van de Peer Y."/>
            <person name="Marchal K."/>
            <person name="Chen J."/>
        </authorList>
    </citation>
    <scope>NUCLEOTIDE SEQUENCE [LARGE SCALE GENOMIC DNA]</scope>
    <source>
        <tissue evidence="1">Leaf</tissue>
    </source>
</reference>
<gene>
    <name evidence="1" type="ORF">HUJ06_012593</name>
</gene>
<name>A0A822YMJ1_NELNU</name>
<evidence type="ECO:0000313" key="1">
    <source>
        <dbReference type="EMBL" id="DAD33742.1"/>
    </source>
</evidence>
<comment type="caution">
    <text evidence="1">The sequence shown here is derived from an EMBL/GenBank/DDBJ whole genome shotgun (WGS) entry which is preliminary data.</text>
</comment>
<organism evidence="1 2">
    <name type="scientific">Nelumbo nucifera</name>
    <name type="common">Sacred lotus</name>
    <dbReference type="NCBI Taxonomy" id="4432"/>
    <lineage>
        <taxon>Eukaryota</taxon>
        <taxon>Viridiplantae</taxon>
        <taxon>Streptophyta</taxon>
        <taxon>Embryophyta</taxon>
        <taxon>Tracheophyta</taxon>
        <taxon>Spermatophyta</taxon>
        <taxon>Magnoliopsida</taxon>
        <taxon>Proteales</taxon>
        <taxon>Nelumbonaceae</taxon>
        <taxon>Nelumbo</taxon>
    </lineage>
</organism>
<evidence type="ECO:0000313" key="2">
    <source>
        <dbReference type="Proteomes" id="UP000607653"/>
    </source>
</evidence>
<protein>
    <submittedName>
        <fullName evidence="1">Uncharacterized protein</fullName>
    </submittedName>
</protein>
<accession>A0A822YMJ1</accession>
<dbReference type="EMBL" id="DUZY01000003">
    <property type="protein sequence ID" value="DAD33742.1"/>
    <property type="molecule type" value="Genomic_DNA"/>
</dbReference>